<dbReference type="SUPFAM" id="SSF51445">
    <property type="entry name" value="(Trans)glycosidases"/>
    <property type="match status" value="1"/>
</dbReference>
<keyword evidence="6" id="KW-0472">Membrane</keyword>
<comment type="caution">
    <text evidence="8">The sequence shown here is derived from an EMBL/GenBank/DDBJ whole genome shotgun (WGS) entry which is preliminary data.</text>
</comment>
<evidence type="ECO:0000256" key="5">
    <source>
        <dbReference type="SAM" id="Coils"/>
    </source>
</evidence>
<dbReference type="InterPro" id="IPR017853">
    <property type="entry name" value="GH"/>
</dbReference>
<evidence type="ECO:0000256" key="6">
    <source>
        <dbReference type="SAM" id="Phobius"/>
    </source>
</evidence>
<keyword evidence="9" id="KW-1185">Reference proteome</keyword>
<dbReference type="Pfam" id="PF02156">
    <property type="entry name" value="Glyco_hydro_26"/>
    <property type="match status" value="1"/>
</dbReference>
<keyword evidence="6" id="KW-0812">Transmembrane</keyword>
<keyword evidence="2 4" id="KW-0378">Hydrolase</keyword>
<sequence length="499" mass="53242">MSEYNETMITPLSQGRSFWTTGKKNRRKTALGATTIVVLLALISWLVWMSPSDNIVRKAVSDVVQPIAGDATLKSDRANLLSQLVSSKSAMSNQQAELAKIKAQLAAANGKSTALQQQLSAASAAESAAEGKAASLSAQVAAAGSHAGTAKAVTPAKSTTAAVGPVVPQAGTLDSLIHPASRQFGLYTDQSPFNWAENDLVASDLSAQPSIAGYFQGWDTDFRADAVQRAWAKGETPLLTWESQSNSSSTTTTANQAAYSLGNIINGNFDAYLKKYADDIVANGQPLGIRLDQEMNANWYPWGEGANGNSKGQFVLMWQHVHDIFAAEGANAYVDWIWAPNRVDGLSAANGMQKESYLLSFYPGDAYVDQVGMSAYLRPPYSTGETYSFDHTFGTTLTQLRDIAPGKPILLAETGASEIGNQKAAWITSLFTALSNPVNNDIVGVDWFNHVVTSTTSGVQYTNDWRIQSSNGSIAAFKSGLALVASNPQAFQFALKPVS</sequence>
<evidence type="ECO:0000313" key="8">
    <source>
        <dbReference type="EMBL" id="GAA4667304.1"/>
    </source>
</evidence>
<comment type="similarity">
    <text evidence="1 4">Belongs to the glycosyl hydrolase 26 family.</text>
</comment>
<reference evidence="9" key="1">
    <citation type="journal article" date="2019" name="Int. J. Syst. Evol. Microbiol.">
        <title>The Global Catalogue of Microorganisms (GCM) 10K type strain sequencing project: providing services to taxonomists for standard genome sequencing and annotation.</title>
        <authorList>
            <consortium name="The Broad Institute Genomics Platform"/>
            <consortium name="The Broad Institute Genome Sequencing Center for Infectious Disease"/>
            <person name="Wu L."/>
            <person name="Ma J."/>
        </authorList>
    </citation>
    <scope>NUCLEOTIDE SEQUENCE [LARGE SCALE GENOMIC DNA]</scope>
    <source>
        <strain evidence="9">JCM 18956</strain>
    </source>
</reference>
<dbReference type="PROSITE" id="PS51764">
    <property type="entry name" value="GH26"/>
    <property type="match status" value="1"/>
</dbReference>
<dbReference type="EMBL" id="BAABLM010000001">
    <property type="protein sequence ID" value="GAA4667304.1"/>
    <property type="molecule type" value="Genomic_DNA"/>
</dbReference>
<evidence type="ECO:0000256" key="2">
    <source>
        <dbReference type="ARBA" id="ARBA00022801"/>
    </source>
</evidence>
<keyword evidence="5" id="KW-0175">Coiled coil</keyword>
<name>A0ABP8VP44_9MICO</name>
<dbReference type="InterPro" id="IPR000805">
    <property type="entry name" value="Glyco_hydro_26"/>
</dbReference>
<feature type="domain" description="GH26" evidence="7">
    <location>
        <begin position="158"/>
        <end position="477"/>
    </location>
</feature>
<evidence type="ECO:0000313" key="9">
    <source>
        <dbReference type="Proteomes" id="UP001501295"/>
    </source>
</evidence>
<evidence type="ECO:0000256" key="1">
    <source>
        <dbReference type="ARBA" id="ARBA00007754"/>
    </source>
</evidence>
<dbReference type="InterPro" id="IPR022790">
    <property type="entry name" value="GH26_dom"/>
</dbReference>
<evidence type="ECO:0000259" key="7">
    <source>
        <dbReference type="PROSITE" id="PS51764"/>
    </source>
</evidence>
<gene>
    <name evidence="8" type="ORF">GCM10025780_06760</name>
</gene>
<dbReference type="PANTHER" id="PTHR40079:SF4">
    <property type="entry name" value="GH26 DOMAIN-CONTAINING PROTEIN-RELATED"/>
    <property type="match status" value="1"/>
</dbReference>
<feature type="transmembrane region" description="Helical" evidence="6">
    <location>
        <begin position="30"/>
        <end position="48"/>
    </location>
</feature>
<feature type="active site" description="Nucleophile" evidence="4">
    <location>
        <position position="413"/>
    </location>
</feature>
<keyword evidence="3 4" id="KW-0326">Glycosidase</keyword>
<dbReference type="PANTHER" id="PTHR40079">
    <property type="entry name" value="MANNAN ENDO-1,4-BETA-MANNOSIDASE E-RELATED"/>
    <property type="match status" value="1"/>
</dbReference>
<evidence type="ECO:0000256" key="3">
    <source>
        <dbReference type="ARBA" id="ARBA00023295"/>
    </source>
</evidence>
<dbReference type="Gene3D" id="3.20.20.80">
    <property type="entry name" value="Glycosidases"/>
    <property type="match status" value="1"/>
</dbReference>
<keyword evidence="6" id="KW-1133">Transmembrane helix</keyword>
<feature type="active site" description="Proton donor" evidence="4">
    <location>
        <position position="294"/>
    </location>
</feature>
<accession>A0ABP8VP44</accession>
<protein>
    <recommendedName>
        <fullName evidence="7">GH26 domain-containing protein</fullName>
    </recommendedName>
</protein>
<proteinExistence type="inferred from homology"/>
<dbReference type="Proteomes" id="UP001501295">
    <property type="component" value="Unassembled WGS sequence"/>
</dbReference>
<organism evidence="8 9">
    <name type="scientific">Frondihabitans cladoniiphilus</name>
    <dbReference type="NCBI Taxonomy" id="715785"/>
    <lineage>
        <taxon>Bacteria</taxon>
        <taxon>Bacillati</taxon>
        <taxon>Actinomycetota</taxon>
        <taxon>Actinomycetes</taxon>
        <taxon>Micrococcales</taxon>
        <taxon>Microbacteriaceae</taxon>
        <taxon>Frondihabitans</taxon>
    </lineage>
</organism>
<evidence type="ECO:0000256" key="4">
    <source>
        <dbReference type="PROSITE-ProRule" id="PRU01100"/>
    </source>
</evidence>
<feature type="coiled-coil region" evidence="5">
    <location>
        <begin position="91"/>
        <end position="118"/>
    </location>
</feature>